<proteinExistence type="predicted"/>
<accession>A0A2P2KPA8</accession>
<dbReference type="AlphaFoldDB" id="A0A2P2KPA8"/>
<sequence length="29" mass="3493">MRMTLFETWMICTAFDVYLKCLMFSKAIV</sequence>
<evidence type="ECO:0000313" key="1">
    <source>
        <dbReference type="EMBL" id="MBX07570.1"/>
    </source>
</evidence>
<reference evidence="1" key="1">
    <citation type="submission" date="2018-02" db="EMBL/GenBank/DDBJ databases">
        <title>Rhizophora mucronata_Transcriptome.</title>
        <authorList>
            <person name="Meera S.P."/>
            <person name="Sreeshan A."/>
            <person name="Augustine A."/>
        </authorList>
    </citation>
    <scope>NUCLEOTIDE SEQUENCE</scope>
    <source>
        <tissue evidence="1">Leaf</tissue>
    </source>
</reference>
<dbReference type="EMBL" id="GGEC01027086">
    <property type="protein sequence ID" value="MBX07570.1"/>
    <property type="molecule type" value="Transcribed_RNA"/>
</dbReference>
<name>A0A2P2KPA8_RHIMU</name>
<protein>
    <submittedName>
        <fullName evidence="1">Uncharacterized protein</fullName>
    </submittedName>
</protein>
<organism evidence="1">
    <name type="scientific">Rhizophora mucronata</name>
    <name type="common">Asiatic mangrove</name>
    <dbReference type="NCBI Taxonomy" id="61149"/>
    <lineage>
        <taxon>Eukaryota</taxon>
        <taxon>Viridiplantae</taxon>
        <taxon>Streptophyta</taxon>
        <taxon>Embryophyta</taxon>
        <taxon>Tracheophyta</taxon>
        <taxon>Spermatophyta</taxon>
        <taxon>Magnoliopsida</taxon>
        <taxon>eudicotyledons</taxon>
        <taxon>Gunneridae</taxon>
        <taxon>Pentapetalae</taxon>
        <taxon>rosids</taxon>
        <taxon>fabids</taxon>
        <taxon>Malpighiales</taxon>
        <taxon>Rhizophoraceae</taxon>
        <taxon>Rhizophora</taxon>
    </lineage>
</organism>